<keyword evidence="7" id="KW-1185">Reference proteome</keyword>
<feature type="region of interest" description="Disordered" evidence="4">
    <location>
        <begin position="1"/>
        <end position="35"/>
    </location>
</feature>
<evidence type="ECO:0000256" key="3">
    <source>
        <dbReference type="PROSITE-ProRule" id="PRU00176"/>
    </source>
</evidence>
<dbReference type="PRINTS" id="PR00961">
    <property type="entry name" value="HUDSXLRNA"/>
</dbReference>
<dbReference type="InterPro" id="IPR035979">
    <property type="entry name" value="RBD_domain_sf"/>
</dbReference>
<dbReference type="GO" id="GO:1990904">
    <property type="term" value="C:ribonucleoprotein complex"/>
    <property type="evidence" value="ECO:0007669"/>
    <property type="project" value="InterPro"/>
</dbReference>
<feature type="domain" description="RRM" evidence="5">
    <location>
        <begin position="42"/>
        <end position="115"/>
    </location>
</feature>
<evidence type="ECO:0000313" key="6">
    <source>
        <dbReference type="Ensembl" id="ENSTRUP00000086189.1"/>
    </source>
</evidence>
<dbReference type="FunFam" id="3.30.70.330:FF:000012">
    <property type="entry name" value="RNA-binding motif, single-stranded-interacting protein 3 isoform 1"/>
    <property type="match status" value="1"/>
</dbReference>
<dbReference type="Gene3D" id="3.30.70.330">
    <property type="match status" value="2"/>
</dbReference>
<dbReference type="Proteomes" id="UP000005226">
    <property type="component" value="Chromosome 1"/>
</dbReference>
<feature type="compositionally biased region" description="Low complexity" evidence="4">
    <location>
        <begin position="19"/>
        <end position="34"/>
    </location>
</feature>
<gene>
    <name evidence="6" type="primary">LOC101077690</name>
</gene>
<dbReference type="AlphaFoldDB" id="A0A674PKY6"/>
<evidence type="ECO:0000259" key="5">
    <source>
        <dbReference type="PROSITE" id="PS50102"/>
    </source>
</evidence>
<evidence type="ECO:0000256" key="4">
    <source>
        <dbReference type="SAM" id="MobiDB-lite"/>
    </source>
</evidence>
<feature type="domain" description="RRM" evidence="5">
    <location>
        <begin position="121"/>
        <end position="206"/>
    </location>
</feature>
<dbReference type="InterPro" id="IPR012677">
    <property type="entry name" value="Nucleotide-bd_a/b_plait_sf"/>
</dbReference>
<evidence type="ECO:0000256" key="1">
    <source>
        <dbReference type="ARBA" id="ARBA00022737"/>
    </source>
</evidence>
<proteinExistence type="predicted"/>
<dbReference type="InterPro" id="IPR000504">
    <property type="entry name" value="RRM_dom"/>
</dbReference>
<dbReference type="GeneTree" id="ENSGT00940000156082"/>
<dbReference type="FunFam" id="3.30.70.330:FF:000014">
    <property type="entry name" value="RNA-binding motif, single-stranded-interacting protein 3 isoform 1"/>
    <property type="match status" value="1"/>
</dbReference>
<feature type="compositionally biased region" description="Low complexity" evidence="4">
    <location>
        <begin position="1"/>
        <end position="10"/>
    </location>
</feature>
<organism evidence="6 7">
    <name type="scientific">Takifugu rubripes</name>
    <name type="common">Japanese pufferfish</name>
    <name type="synonym">Fugu rubripes</name>
    <dbReference type="NCBI Taxonomy" id="31033"/>
    <lineage>
        <taxon>Eukaryota</taxon>
        <taxon>Metazoa</taxon>
        <taxon>Chordata</taxon>
        <taxon>Craniata</taxon>
        <taxon>Vertebrata</taxon>
        <taxon>Euteleostomi</taxon>
        <taxon>Actinopterygii</taxon>
        <taxon>Neopterygii</taxon>
        <taxon>Teleostei</taxon>
        <taxon>Neoteleostei</taxon>
        <taxon>Acanthomorphata</taxon>
        <taxon>Eupercaria</taxon>
        <taxon>Tetraodontiformes</taxon>
        <taxon>Tetradontoidea</taxon>
        <taxon>Tetraodontidae</taxon>
        <taxon>Takifugu</taxon>
    </lineage>
</organism>
<dbReference type="SUPFAM" id="SSF54928">
    <property type="entry name" value="RNA-binding domain, RBD"/>
    <property type="match status" value="2"/>
</dbReference>
<reference evidence="6 7" key="1">
    <citation type="journal article" date="2011" name="Genome Biol. Evol.">
        <title>Integration of the genetic map and genome assembly of fugu facilitates insights into distinct features of genome evolution in teleosts and mammals.</title>
        <authorList>
            <person name="Kai W."/>
            <person name="Kikuchi K."/>
            <person name="Tohari S."/>
            <person name="Chew A.K."/>
            <person name="Tay A."/>
            <person name="Fujiwara A."/>
            <person name="Hosoya S."/>
            <person name="Suetake H."/>
            <person name="Naruse K."/>
            <person name="Brenner S."/>
            <person name="Suzuki Y."/>
            <person name="Venkatesh B."/>
        </authorList>
    </citation>
    <scope>NUCLEOTIDE SEQUENCE [LARGE SCALE GENOMIC DNA]</scope>
</reference>
<accession>A0A674PKY6</accession>
<dbReference type="PROSITE" id="PS50102">
    <property type="entry name" value="RRM"/>
    <property type="match status" value="2"/>
</dbReference>
<dbReference type="Pfam" id="PF00076">
    <property type="entry name" value="RRM_1"/>
    <property type="match status" value="2"/>
</dbReference>
<evidence type="ECO:0000313" key="7">
    <source>
        <dbReference type="Proteomes" id="UP000005226"/>
    </source>
</evidence>
<keyword evidence="2 3" id="KW-0694">RNA-binding</keyword>
<dbReference type="PANTHER" id="PTHR24012">
    <property type="entry name" value="RNA BINDING PROTEIN"/>
    <property type="match status" value="1"/>
</dbReference>
<name>A0A674PKY6_TAKRU</name>
<reference evidence="6" key="2">
    <citation type="submission" date="2025-08" db="UniProtKB">
        <authorList>
            <consortium name="Ensembl"/>
        </authorList>
    </citation>
    <scope>IDENTIFICATION</scope>
</reference>
<protein>
    <submittedName>
        <fullName evidence="6">RNA binding motif single stranded interacting protein 1</fullName>
    </submittedName>
</protein>
<dbReference type="Ensembl" id="ENSTRUT00000078679.1">
    <property type="protein sequence ID" value="ENSTRUP00000086189.1"/>
    <property type="gene ID" value="ENSTRUG00000005466.3"/>
</dbReference>
<dbReference type="SMART" id="SM00360">
    <property type="entry name" value="RRM"/>
    <property type="match status" value="2"/>
</dbReference>
<reference evidence="6" key="3">
    <citation type="submission" date="2025-09" db="UniProtKB">
        <authorList>
            <consortium name="Ensembl"/>
        </authorList>
    </citation>
    <scope>IDENTIFICATION</scope>
</reference>
<dbReference type="InterPro" id="IPR002343">
    <property type="entry name" value="Hud_Sxl_RNA"/>
</dbReference>
<feature type="region of interest" description="Disordered" evidence="4">
    <location>
        <begin position="205"/>
        <end position="226"/>
    </location>
</feature>
<keyword evidence="1" id="KW-0677">Repeat</keyword>
<dbReference type="GO" id="GO:0003723">
    <property type="term" value="F:RNA binding"/>
    <property type="evidence" value="ECO:0007669"/>
    <property type="project" value="UniProtKB-UniRule"/>
</dbReference>
<sequence>TLPLIATPSHPMAPPSPSPNSSTNNSGSSNSSTAGWDQLSKTNLYIRGLSPSTTDHDLVKLCQPFGKIVSTKAILDKTTNKCKGYGFVDFDSPSAAQKAVTTLKSTGIQAQMAKQQEQDPTNLYISNLPLSMDEQELENMLKHFGQVISTRILRDFSGHSRGVGFARMESTEKCDAVISHFNGKFIKTPAGVPAPAEPLLCKFADGGQKKRQSQNKFSQNGRGWGRDSDSRLAGMTLTYDASAVTFDLITDVVTVVFQVQNPSWLPHQTYIMQHPGTVISPSMDPSMSLQPTSLMAPLAQQMSHLSLGSTGTFMAASTPMQGAYIPQYAHMQTSAVPIEVGLFTHSHVCVQQPPDKWSPPEKYQAKELFFCLFQDNNAQAQVESSGNPSPYSYQQTK</sequence>
<evidence type="ECO:0000256" key="2">
    <source>
        <dbReference type="ARBA" id="ARBA00022884"/>
    </source>
</evidence>